<evidence type="ECO:0000313" key="2">
    <source>
        <dbReference type="EMBL" id="OZY42184.1"/>
    </source>
</evidence>
<name>A0A266LVX2_PSEFR</name>
<dbReference type="EMBL" id="NQKL01000005">
    <property type="protein sequence ID" value="OZY42184.1"/>
    <property type="molecule type" value="Genomic_DNA"/>
</dbReference>
<evidence type="ECO:0000313" key="3">
    <source>
        <dbReference type="Proteomes" id="UP000216113"/>
    </source>
</evidence>
<feature type="region of interest" description="Disordered" evidence="1">
    <location>
        <begin position="52"/>
        <end position="89"/>
    </location>
</feature>
<dbReference type="RefSeq" id="WP_095028578.1">
    <property type="nucleotide sequence ID" value="NZ_NQKL01000005.1"/>
</dbReference>
<feature type="compositionally biased region" description="Basic and acidic residues" evidence="1">
    <location>
        <begin position="59"/>
        <end position="72"/>
    </location>
</feature>
<feature type="compositionally biased region" description="Low complexity" evidence="1">
    <location>
        <begin position="74"/>
        <end position="83"/>
    </location>
</feature>
<reference evidence="2 3" key="1">
    <citation type="submission" date="2017-08" db="EMBL/GenBank/DDBJ databases">
        <title>Genomic and metabolic characterisation of spoilage-associated Pseudomonas species.</title>
        <authorList>
            <person name="Stanborough T."/>
            <person name="Fegan N."/>
            <person name="Powell S.M."/>
            <person name="Singh T."/>
            <person name="Tamplin M.L."/>
            <person name="Chandry P.S."/>
        </authorList>
    </citation>
    <scope>NUCLEOTIDE SEQUENCE [LARGE SCALE GENOMIC DNA]</scope>
    <source>
        <strain evidence="2 3">F1820</strain>
    </source>
</reference>
<evidence type="ECO:0000256" key="1">
    <source>
        <dbReference type="SAM" id="MobiDB-lite"/>
    </source>
</evidence>
<dbReference type="Proteomes" id="UP000216113">
    <property type="component" value="Unassembled WGS sequence"/>
</dbReference>
<comment type="caution">
    <text evidence="2">The sequence shown here is derived from an EMBL/GenBank/DDBJ whole genome shotgun (WGS) entry which is preliminary data.</text>
</comment>
<accession>A0A266LVX2</accession>
<protein>
    <submittedName>
        <fullName evidence="2">Uncharacterized protein</fullName>
    </submittedName>
</protein>
<organism evidence="2 3">
    <name type="scientific">Pseudomonas fragi</name>
    <dbReference type="NCBI Taxonomy" id="296"/>
    <lineage>
        <taxon>Bacteria</taxon>
        <taxon>Pseudomonadati</taxon>
        <taxon>Pseudomonadota</taxon>
        <taxon>Gammaproteobacteria</taxon>
        <taxon>Pseudomonadales</taxon>
        <taxon>Pseudomonadaceae</taxon>
        <taxon>Pseudomonas</taxon>
    </lineage>
</organism>
<sequence>MKIKVIWGFVGNGALLGHDSNKVKAGAVFEDVDDEYAHTLIGKNLAVELDGNGKPRLFKPKETKPAAPKDDQTAADNVAADQAAAKEAK</sequence>
<proteinExistence type="predicted"/>
<dbReference type="AlphaFoldDB" id="A0A266LVX2"/>
<gene>
    <name evidence="2" type="ORF">CJF43_07165</name>
</gene>